<feature type="transmembrane region" description="Helical" evidence="1">
    <location>
        <begin position="49"/>
        <end position="66"/>
    </location>
</feature>
<sequence>MSEEFKSLRDELLAAQGQRLELAKYKLVAVAVLGSVAIGAGGAADSTSVPYLIGLIPFVCLYLDIISETKKVQYMAIGSFLSKQEDQSLLAKYERFCAQNREVFYQNYAYKYSTLLISISILLLGLSRLIWQQSPDGLLLVVEITSGLLGVIAALMLDRSTKNRLKRLST</sequence>
<keyword evidence="1" id="KW-0812">Transmembrane</keyword>
<keyword evidence="1" id="KW-1133">Transmembrane helix</keyword>
<feature type="transmembrane region" description="Helical" evidence="1">
    <location>
        <begin position="137"/>
        <end position="157"/>
    </location>
</feature>
<evidence type="ECO:0000256" key="1">
    <source>
        <dbReference type="SAM" id="Phobius"/>
    </source>
</evidence>
<protein>
    <submittedName>
        <fullName evidence="2">Unannotated protein</fullName>
    </submittedName>
</protein>
<feature type="transmembrane region" description="Helical" evidence="1">
    <location>
        <begin position="109"/>
        <end position="131"/>
    </location>
</feature>
<dbReference type="AlphaFoldDB" id="A0A6J6F676"/>
<proteinExistence type="predicted"/>
<gene>
    <name evidence="2" type="ORF">UFOPK1726_01121</name>
</gene>
<accession>A0A6J6F676</accession>
<name>A0A6J6F676_9ZZZZ</name>
<organism evidence="2">
    <name type="scientific">freshwater metagenome</name>
    <dbReference type="NCBI Taxonomy" id="449393"/>
    <lineage>
        <taxon>unclassified sequences</taxon>
        <taxon>metagenomes</taxon>
        <taxon>ecological metagenomes</taxon>
    </lineage>
</organism>
<reference evidence="2" key="1">
    <citation type="submission" date="2020-05" db="EMBL/GenBank/DDBJ databases">
        <authorList>
            <person name="Chiriac C."/>
            <person name="Salcher M."/>
            <person name="Ghai R."/>
            <person name="Kavagutti S V."/>
        </authorList>
    </citation>
    <scope>NUCLEOTIDE SEQUENCE</scope>
</reference>
<feature type="transmembrane region" description="Helical" evidence="1">
    <location>
        <begin position="25"/>
        <end position="43"/>
    </location>
</feature>
<evidence type="ECO:0000313" key="2">
    <source>
        <dbReference type="EMBL" id="CAB4584230.1"/>
    </source>
</evidence>
<keyword evidence="1" id="KW-0472">Membrane</keyword>
<dbReference type="EMBL" id="CAEZTT010000163">
    <property type="protein sequence ID" value="CAB4584230.1"/>
    <property type="molecule type" value="Genomic_DNA"/>
</dbReference>